<comment type="caution">
    <text evidence="1">The sequence shown here is derived from an EMBL/GenBank/DDBJ whole genome shotgun (WGS) entry which is preliminary data.</text>
</comment>
<name>A0A7V2AV88_UNCEI</name>
<dbReference type="Proteomes" id="UP000886069">
    <property type="component" value="Unassembled WGS sequence"/>
</dbReference>
<evidence type="ECO:0000313" key="1">
    <source>
        <dbReference type="EMBL" id="HER43872.1"/>
    </source>
</evidence>
<feature type="non-terminal residue" evidence="1">
    <location>
        <position position="427"/>
    </location>
</feature>
<protein>
    <submittedName>
        <fullName evidence="1">Uncharacterized protein</fullName>
    </submittedName>
</protein>
<dbReference type="EMBL" id="DSEC01000381">
    <property type="protein sequence ID" value="HER43872.1"/>
    <property type="molecule type" value="Genomic_DNA"/>
</dbReference>
<organism evidence="1">
    <name type="scientific">Eiseniibacteriota bacterium</name>
    <dbReference type="NCBI Taxonomy" id="2212470"/>
    <lineage>
        <taxon>Bacteria</taxon>
        <taxon>Candidatus Eiseniibacteriota</taxon>
    </lineage>
</organism>
<proteinExistence type="predicted"/>
<sequence>MQAPYRLDTPEAISGMMAADLPGIGTGYDAMLTVARRLELTIPPAMTRALTMVAKDFTVPVRNASMEYEIVREKPVDIGSVGNFALAEKEIAWVEEVARSESMPQFLMSCPAIVQRLCLVDPEPETIVHKYLSARAVRKFLRGEIICYSKSRRTKHLDRDRFRRLLAACALFDLRNEDVLGPLKAPAGTHNRSDIQNALAEFYFARLPSSIAELAFMDTKVIRRRVFAKVAKLLTRGIQRSNLFGLFPANLKYRDLVPTLQRMERLFQRMNVASEKKQAFHDYVLSIIGSMARVREVYRELFVGKDLEELYRIYAPRTGWRIVERKIRAPIRTETLELYPTKDYLDLFRGHISKDCVGISLGEVQLKVPNFFNVRIFRNAKWIGNIYMLDFTESHGVLLIDRVQMPRSVKARYVNFFDDLKDALSQL</sequence>
<accession>A0A7V2AV88</accession>
<dbReference type="AlphaFoldDB" id="A0A7V2AV88"/>
<gene>
    <name evidence="1" type="ORF">ENO08_05380</name>
</gene>
<reference evidence="1" key="1">
    <citation type="journal article" date="2020" name="mSystems">
        <title>Genome- and Community-Level Interaction Insights into Carbon Utilization and Element Cycling Functions of Hydrothermarchaeota in Hydrothermal Sediment.</title>
        <authorList>
            <person name="Zhou Z."/>
            <person name="Liu Y."/>
            <person name="Xu W."/>
            <person name="Pan J."/>
            <person name="Luo Z.H."/>
            <person name="Li M."/>
        </authorList>
    </citation>
    <scope>NUCLEOTIDE SEQUENCE [LARGE SCALE GENOMIC DNA]</scope>
    <source>
        <strain evidence="1">SpSt-1233</strain>
    </source>
</reference>